<proteinExistence type="predicted"/>
<dbReference type="InterPro" id="IPR024792">
    <property type="entry name" value="RhoGDI_dom_sf"/>
</dbReference>
<dbReference type="InterPro" id="IPR014756">
    <property type="entry name" value="Ig_E-set"/>
</dbReference>
<evidence type="ECO:0008006" key="5">
    <source>
        <dbReference type="Google" id="ProtNLM"/>
    </source>
</evidence>
<evidence type="ECO:0000313" key="3">
    <source>
        <dbReference type="EMBL" id="GEB55798.1"/>
    </source>
</evidence>
<dbReference type="EMBL" id="BJMN01000010">
    <property type="protein sequence ID" value="GEB55798.1"/>
    <property type="molecule type" value="Genomic_DNA"/>
</dbReference>
<evidence type="ECO:0000313" key="4">
    <source>
        <dbReference type="Proteomes" id="UP000315226"/>
    </source>
</evidence>
<dbReference type="SUPFAM" id="SSF81296">
    <property type="entry name" value="E set domains"/>
    <property type="match status" value="1"/>
</dbReference>
<keyword evidence="2" id="KW-0963">Cytoplasm</keyword>
<dbReference type="Pfam" id="PF02115">
    <property type="entry name" value="Rho_GDI"/>
    <property type="match status" value="1"/>
</dbReference>
<dbReference type="AlphaFoldDB" id="A0A4Y3RFW9"/>
<dbReference type="OrthoDB" id="4246723at2"/>
<comment type="subcellular location">
    <subcellularLocation>
        <location evidence="1">Cytoplasm</location>
    </subcellularLocation>
</comment>
<dbReference type="GO" id="GO:0007266">
    <property type="term" value="P:Rho protein signal transduction"/>
    <property type="evidence" value="ECO:0007669"/>
    <property type="project" value="InterPro"/>
</dbReference>
<reference evidence="3 4" key="1">
    <citation type="submission" date="2019-06" db="EMBL/GenBank/DDBJ databases">
        <title>Whole genome shotgun sequence of Streptomyces gardneri NBRC 12865.</title>
        <authorList>
            <person name="Hosoyama A."/>
            <person name="Uohara A."/>
            <person name="Ohji S."/>
            <person name="Ichikawa N."/>
        </authorList>
    </citation>
    <scope>NUCLEOTIDE SEQUENCE [LARGE SCALE GENOMIC DNA]</scope>
    <source>
        <strain evidence="3 4">NBRC 12865</strain>
    </source>
</reference>
<organism evidence="3 4">
    <name type="scientific">Streptomyces gardneri</name>
    <dbReference type="NCBI Taxonomy" id="66892"/>
    <lineage>
        <taxon>Bacteria</taxon>
        <taxon>Bacillati</taxon>
        <taxon>Actinomycetota</taxon>
        <taxon>Actinomycetes</taxon>
        <taxon>Kitasatosporales</taxon>
        <taxon>Streptomycetaceae</taxon>
        <taxon>Streptomyces</taxon>
    </lineage>
</organism>
<accession>A0A4Y3RFW9</accession>
<gene>
    <name evidence="3" type="ORF">SGA01_14030</name>
</gene>
<evidence type="ECO:0000256" key="2">
    <source>
        <dbReference type="ARBA" id="ARBA00022490"/>
    </source>
</evidence>
<keyword evidence="4" id="KW-1185">Reference proteome</keyword>
<sequence>MVAFGLVNMGLASDEWGTRVVPVDTRSGVPVELPEGAVVAVALTFRVEAAVDGLAFEETRRFDGGVVETTRTVLGGFRAGGPYEVRLPPERLPIGRASHGMYEVTGRFVDAVGHEHAREVHRFRIVPSEKWV</sequence>
<comment type="caution">
    <text evidence="3">The sequence shown here is derived from an EMBL/GenBank/DDBJ whole genome shotgun (WGS) entry which is preliminary data.</text>
</comment>
<name>A0A4Y3RFW9_9ACTN</name>
<dbReference type="GO" id="GO:0005094">
    <property type="term" value="F:Rho GDP-dissociation inhibitor activity"/>
    <property type="evidence" value="ECO:0007669"/>
    <property type="project" value="InterPro"/>
</dbReference>
<evidence type="ECO:0000256" key="1">
    <source>
        <dbReference type="ARBA" id="ARBA00004496"/>
    </source>
</evidence>
<dbReference type="Proteomes" id="UP000315226">
    <property type="component" value="Unassembled WGS sequence"/>
</dbReference>
<dbReference type="GO" id="GO:0005737">
    <property type="term" value="C:cytoplasm"/>
    <property type="evidence" value="ECO:0007669"/>
    <property type="project" value="UniProtKB-SubCell"/>
</dbReference>
<dbReference type="RefSeq" id="WP_141294375.1">
    <property type="nucleotide sequence ID" value="NZ_BJMN01000010.1"/>
</dbReference>
<dbReference type="InterPro" id="IPR000406">
    <property type="entry name" value="Rho_GDI"/>
</dbReference>
<protein>
    <recommendedName>
        <fullName evidence="5">YtkA-like domain-containing protein</fullName>
    </recommendedName>
</protein>
<dbReference type="Gene3D" id="2.70.50.30">
    <property type="entry name" value="Coagulation Factor XIII, subunit A, domain 1"/>
    <property type="match status" value="1"/>
</dbReference>